<dbReference type="GO" id="GO:0035438">
    <property type="term" value="F:cyclic-di-GMP binding"/>
    <property type="evidence" value="ECO:0007669"/>
    <property type="project" value="InterPro"/>
</dbReference>
<dbReference type="InterPro" id="IPR050595">
    <property type="entry name" value="Bact_response_regulator"/>
</dbReference>
<dbReference type="InterPro" id="IPR011006">
    <property type="entry name" value="CheY-like_superfamily"/>
</dbReference>
<evidence type="ECO:0000256" key="2">
    <source>
        <dbReference type="PROSITE-ProRule" id="PRU00169"/>
    </source>
</evidence>
<dbReference type="Pfam" id="PF07238">
    <property type="entry name" value="PilZ"/>
    <property type="match status" value="1"/>
</dbReference>
<dbReference type="Gene3D" id="2.40.10.220">
    <property type="entry name" value="predicted glycosyltransferase like domains"/>
    <property type="match status" value="1"/>
</dbReference>
<dbReference type="SUPFAM" id="SSF141371">
    <property type="entry name" value="PilZ domain-like"/>
    <property type="match status" value="1"/>
</dbReference>
<accession>A0A8J7S8V0</accession>
<evidence type="ECO:0000313" key="4">
    <source>
        <dbReference type="EMBL" id="MBJ6727822.1"/>
    </source>
</evidence>
<keyword evidence="5" id="KW-1185">Reference proteome</keyword>
<dbReference type="PANTHER" id="PTHR44591:SF20">
    <property type="entry name" value="PROTEIN PILH"/>
    <property type="match status" value="1"/>
</dbReference>
<evidence type="ECO:0000259" key="3">
    <source>
        <dbReference type="PROSITE" id="PS50110"/>
    </source>
</evidence>
<proteinExistence type="predicted"/>
<dbReference type="Proteomes" id="UP000636888">
    <property type="component" value="Unassembled WGS sequence"/>
</dbReference>
<name>A0A8J7S8V0_9BACT</name>
<dbReference type="SMART" id="SM00448">
    <property type="entry name" value="REC"/>
    <property type="match status" value="1"/>
</dbReference>
<feature type="domain" description="Response regulatory" evidence="3">
    <location>
        <begin position="3"/>
        <end position="119"/>
    </location>
</feature>
<dbReference type="AlphaFoldDB" id="A0A8J7S8V0"/>
<sequence>MHKVLLVDDVSMFVELQRSYLEPSDLKILTAYNGLEALEVCRSERPELVFMDLHMPVMDGAAVCAAVKKDPNLADTRIVMITSETKTGDHSVCYNAGCDDLLTKPLDRKIFLETARRFLPKVERRNRRVGCRIRAAYRASGTSHSGLIMDVSREGLYLSTNCAVEEGTQLDLVFALPEPHTAIIQTRGEVAWINFPEDRKKPSLPQGFGLRIVKIDPESSASLARFVEQPSPFIEPIWKAS</sequence>
<dbReference type="GO" id="GO:0000160">
    <property type="term" value="P:phosphorelay signal transduction system"/>
    <property type="evidence" value="ECO:0007669"/>
    <property type="project" value="InterPro"/>
</dbReference>
<evidence type="ECO:0000313" key="5">
    <source>
        <dbReference type="Proteomes" id="UP000636888"/>
    </source>
</evidence>
<gene>
    <name evidence="4" type="ORF">JFN93_24195</name>
</gene>
<dbReference type="InterPro" id="IPR001789">
    <property type="entry name" value="Sig_transdc_resp-reg_receiver"/>
</dbReference>
<dbReference type="RefSeq" id="WP_199386962.1">
    <property type="nucleotide sequence ID" value="NZ_JAEMHM010000030.1"/>
</dbReference>
<comment type="caution">
    <text evidence="4">The sequence shown here is derived from an EMBL/GenBank/DDBJ whole genome shotgun (WGS) entry which is preliminary data.</text>
</comment>
<dbReference type="InterPro" id="IPR009875">
    <property type="entry name" value="PilZ_domain"/>
</dbReference>
<feature type="modified residue" description="4-aspartylphosphate" evidence="2">
    <location>
        <position position="52"/>
    </location>
</feature>
<dbReference type="Pfam" id="PF00072">
    <property type="entry name" value="Response_reg"/>
    <property type="match status" value="1"/>
</dbReference>
<dbReference type="EMBL" id="JAEMHM010000030">
    <property type="protein sequence ID" value="MBJ6727822.1"/>
    <property type="molecule type" value="Genomic_DNA"/>
</dbReference>
<dbReference type="PROSITE" id="PS50110">
    <property type="entry name" value="RESPONSE_REGULATORY"/>
    <property type="match status" value="1"/>
</dbReference>
<dbReference type="Gene3D" id="3.40.50.2300">
    <property type="match status" value="1"/>
</dbReference>
<reference evidence="4" key="1">
    <citation type="submission" date="2020-12" db="EMBL/GenBank/DDBJ databases">
        <title>Geomonas sp. Red875, isolated from river sediment.</title>
        <authorList>
            <person name="Xu Z."/>
            <person name="Zhang Z."/>
            <person name="Masuda Y."/>
            <person name="Itoh H."/>
            <person name="Senoo K."/>
        </authorList>
    </citation>
    <scope>NUCLEOTIDE SEQUENCE</scope>
    <source>
        <strain evidence="4">Red875</strain>
    </source>
</reference>
<organism evidence="4 5">
    <name type="scientific">Geomesophilobacter sediminis</name>
    <dbReference type="NCBI Taxonomy" id="2798584"/>
    <lineage>
        <taxon>Bacteria</taxon>
        <taxon>Pseudomonadati</taxon>
        <taxon>Thermodesulfobacteriota</taxon>
        <taxon>Desulfuromonadia</taxon>
        <taxon>Geobacterales</taxon>
        <taxon>Geobacteraceae</taxon>
        <taxon>Geomesophilobacter</taxon>
    </lineage>
</organism>
<dbReference type="PANTHER" id="PTHR44591">
    <property type="entry name" value="STRESS RESPONSE REGULATOR PROTEIN 1"/>
    <property type="match status" value="1"/>
</dbReference>
<dbReference type="CDD" id="cd17546">
    <property type="entry name" value="REC_hyHK_CKI1_RcsC-like"/>
    <property type="match status" value="1"/>
</dbReference>
<evidence type="ECO:0000256" key="1">
    <source>
        <dbReference type="ARBA" id="ARBA00022553"/>
    </source>
</evidence>
<keyword evidence="1 2" id="KW-0597">Phosphoprotein</keyword>
<dbReference type="SUPFAM" id="SSF52172">
    <property type="entry name" value="CheY-like"/>
    <property type="match status" value="1"/>
</dbReference>
<protein>
    <submittedName>
        <fullName evidence="4">Response regulator</fullName>
    </submittedName>
</protein>